<keyword evidence="1" id="KW-0812">Transmembrane</keyword>
<evidence type="ECO:0000313" key="3">
    <source>
        <dbReference type="Ensembl" id="ENSNMLP00000033730.1"/>
    </source>
</evidence>
<dbReference type="InterPro" id="IPR036179">
    <property type="entry name" value="Ig-like_dom_sf"/>
</dbReference>
<reference evidence="3" key="2">
    <citation type="submission" date="2025-09" db="UniProtKB">
        <authorList>
            <consortium name="Ensembl"/>
        </authorList>
    </citation>
    <scope>IDENTIFICATION</scope>
</reference>
<reference evidence="3" key="1">
    <citation type="submission" date="2025-08" db="UniProtKB">
        <authorList>
            <consortium name="Ensembl"/>
        </authorList>
    </citation>
    <scope>IDENTIFICATION</scope>
</reference>
<keyword evidence="1" id="KW-1133">Transmembrane helix</keyword>
<dbReference type="InterPro" id="IPR013783">
    <property type="entry name" value="Ig-like_fold"/>
</dbReference>
<dbReference type="Ensembl" id="ENSNMLT00000037579.1">
    <property type="protein sequence ID" value="ENSNMLP00000033730.1"/>
    <property type="gene ID" value="ENSNMLG00000021080.1"/>
</dbReference>
<dbReference type="PROSITE" id="PS50835">
    <property type="entry name" value="IG_LIKE"/>
    <property type="match status" value="1"/>
</dbReference>
<keyword evidence="4" id="KW-1185">Reference proteome</keyword>
<protein>
    <recommendedName>
        <fullName evidence="2">Ig-like domain-containing protein</fullName>
    </recommendedName>
</protein>
<feature type="transmembrane region" description="Helical" evidence="1">
    <location>
        <begin position="150"/>
        <end position="167"/>
    </location>
</feature>
<organism evidence="3 4">
    <name type="scientific">Neogobius melanostomus</name>
    <name type="common">round goby</name>
    <dbReference type="NCBI Taxonomy" id="47308"/>
    <lineage>
        <taxon>Eukaryota</taxon>
        <taxon>Metazoa</taxon>
        <taxon>Chordata</taxon>
        <taxon>Craniata</taxon>
        <taxon>Vertebrata</taxon>
        <taxon>Euteleostomi</taxon>
        <taxon>Actinopterygii</taxon>
        <taxon>Neopterygii</taxon>
        <taxon>Teleostei</taxon>
        <taxon>Neoteleostei</taxon>
        <taxon>Acanthomorphata</taxon>
        <taxon>Gobiaria</taxon>
        <taxon>Gobiiformes</taxon>
        <taxon>Gobioidei</taxon>
        <taxon>Gobiidae</taxon>
        <taxon>Benthophilinae</taxon>
        <taxon>Neogobiini</taxon>
        <taxon>Neogobius</taxon>
    </lineage>
</organism>
<dbReference type="InterPro" id="IPR007110">
    <property type="entry name" value="Ig-like_dom"/>
</dbReference>
<keyword evidence="1" id="KW-0472">Membrane</keyword>
<evidence type="ECO:0000256" key="1">
    <source>
        <dbReference type="SAM" id="Phobius"/>
    </source>
</evidence>
<dbReference type="AlphaFoldDB" id="A0A8C6UGS8"/>
<feature type="domain" description="Ig-like" evidence="2">
    <location>
        <begin position="16"/>
        <end position="111"/>
    </location>
</feature>
<sequence>FFSSSRLYINKCVCVCSSAGGSAEPPQVKMLRDGDKAEIKCHIPGSLTVAWFRILDESGMDFIASVSSVNPSVKKQGPEFDSHFSTEQIGKHTLVLKAFRGSDAGAYSCAALGRDVTFGPVTRLQPGLSTQSQEGALHTKMSRAIYPSSFHFIYFTFVSFSMISGLYKTKNVLKTNTFTCPHLIKYYRPLERCDVTCNPTIEFRKIHCYHGDPQYLWVLARGGRVTKILLK</sequence>
<dbReference type="CDD" id="cd00099">
    <property type="entry name" value="IgV"/>
    <property type="match status" value="1"/>
</dbReference>
<dbReference type="Gene3D" id="2.60.40.10">
    <property type="entry name" value="Immunoglobulins"/>
    <property type="match status" value="1"/>
</dbReference>
<proteinExistence type="predicted"/>
<name>A0A8C6UGS8_9GOBI</name>
<dbReference type="SUPFAM" id="SSF48726">
    <property type="entry name" value="Immunoglobulin"/>
    <property type="match status" value="1"/>
</dbReference>
<evidence type="ECO:0000313" key="4">
    <source>
        <dbReference type="Proteomes" id="UP000694523"/>
    </source>
</evidence>
<dbReference type="Proteomes" id="UP000694523">
    <property type="component" value="Unplaced"/>
</dbReference>
<accession>A0A8C6UGS8</accession>
<evidence type="ECO:0000259" key="2">
    <source>
        <dbReference type="PROSITE" id="PS50835"/>
    </source>
</evidence>